<gene>
    <name evidence="5" type="ORF">HannXRQ_Chr16g0510981</name>
    <name evidence="4" type="ORF">HanXRQr2_Chr16g0745321</name>
</gene>
<dbReference type="InterPro" id="IPR037229">
    <property type="entry name" value="Ribosomal_bL35_sf"/>
</dbReference>
<reference evidence="4 6" key="1">
    <citation type="journal article" date="2017" name="Nature">
        <title>The sunflower genome provides insights into oil metabolism, flowering and Asterid evolution.</title>
        <authorList>
            <person name="Badouin H."/>
            <person name="Gouzy J."/>
            <person name="Grassa C.J."/>
            <person name="Murat F."/>
            <person name="Staton S.E."/>
            <person name="Cottret L."/>
            <person name="Lelandais-Briere C."/>
            <person name="Owens G.L."/>
            <person name="Carrere S."/>
            <person name="Mayjonade B."/>
            <person name="Legrand L."/>
            <person name="Gill N."/>
            <person name="Kane N.C."/>
            <person name="Bowers J.E."/>
            <person name="Hubner S."/>
            <person name="Bellec A."/>
            <person name="Berard A."/>
            <person name="Berges H."/>
            <person name="Blanchet N."/>
            <person name="Boniface M.C."/>
            <person name="Brunel D."/>
            <person name="Catrice O."/>
            <person name="Chaidir N."/>
            <person name="Claudel C."/>
            <person name="Donnadieu C."/>
            <person name="Faraut T."/>
            <person name="Fievet G."/>
            <person name="Helmstetter N."/>
            <person name="King M."/>
            <person name="Knapp S.J."/>
            <person name="Lai Z."/>
            <person name="Le Paslier M.C."/>
            <person name="Lippi Y."/>
            <person name="Lorenzon L."/>
            <person name="Mandel J.R."/>
            <person name="Marage G."/>
            <person name="Marchand G."/>
            <person name="Marquand E."/>
            <person name="Bret-Mestries E."/>
            <person name="Morien E."/>
            <person name="Nambeesan S."/>
            <person name="Nguyen T."/>
            <person name="Pegot-Espagnet P."/>
            <person name="Pouilly N."/>
            <person name="Raftis F."/>
            <person name="Sallet E."/>
            <person name="Schiex T."/>
            <person name="Thomas J."/>
            <person name="Vandecasteele C."/>
            <person name="Vares D."/>
            <person name="Vear F."/>
            <person name="Vautrin S."/>
            <person name="Crespi M."/>
            <person name="Mangin B."/>
            <person name="Burke J.M."/>
            <person name="Salse J."/>
            <person name="Munos S."/>
            <person name="Vincourt P."/>
            <person name="Rieseberg L.H."/>
            <person name="Langlade N.B."/>
        </authorList>
    </citation>
    <scope>NUCLEOTIDE SEQUENCE [LARGE SCALE GENOMIC DNA]</scope>
    <source>
        <strain evidence="6">cv. SF193</strain>
        <tissue evidence="4">Leaves</tissue>
    </source>
</reference>
<dbReference type="STRING" id="4232.A0A251RYB5"/>
<evidence type="ECO:0000313" key="6">
    <source>
        <dbReference type="Proteomes" id="UP000215914"/>
    </source>
</evidence>
<dbReference type="GO" id="GO:1990904">
    <property type="term" value="C:ribonucleoprotein complex"/>
    <property type="evidence" value="ECO:0007669"/>
    <property type="project" value="UniProtKB-KW"/>
</dbReference>
<evidence type="ECO:0000256" key="1">
    <source>
        <dbReference type="ARBA" id="ARBA00006598"/>
    </source>
</evidence>
<evidence type="ECO:0000256" key="3">
    <source>
        <dbReference type="ARBA" id="ARBA00023274"/>
    </source>
</evidence>
<dbReference type="GO" id="GO:0006412">
    <property type="term" value="P:translation"/>
    <property type="evidence" value="ECO:0007669"/>
    <property type="project" value="InterPro"/>
</dbReference>
<keyword evidence="2 5" id="KW-0689">Ribosomal protein</keyword>
<dbReference type="SUPFAM" id="SSF143034">
    <property type="entry name" value="L35p-like"/>
    <property type="match status" value="1"/>
</dbReference>
<dbReference type="OrthoDB" id="512750at2759"/>
<keyword evidence="6" id="KW-1185">Reference proteome</keyword>
<organism evidence="5 6">
    <name type="scientific">Helianthus annuus</name>
    <name type="common">Common sunflower</name>
    <dbReference type="NCBI Taxonomy" id="4232"/>
    <lineage>
        <taxon>Eukaryota</taxon>
        <taxon>Viridiplantae</taxon>
        <taxon>Streptophyta</taxon>
        <taxon>Embryophyta</taxon>
        <taxon>Tracheophyta</taxon>
        <taxon>Spermatophyta</taxon>
        <taxon>Magnoliopsida</taxon>
        <taxon>eudicotyledons</taxon>
        <taxon>Gunneridae</taxon>
        <taxon>Pentapetalae</taxon>
        <taxon>asterids</taxon>
        <taxon>campanulids</taxon>
        <taxon>Asterales</taxon>
        <taxon>Asteraceae</taxon>
        <taxon>Asteroideae</taxon>
        <taxon>Heliantheae alliance</taxon>
        <taxon>Heliantheae</taxon>
        <taxon>Helianthus</taxon>
    </lineage>
</organism>
<proteinExistence type="inferred from homology"/>
<dbReference type="GO" id="GO:0005840">
    <property type="term" value="C:ribosome"/>
    <property type="evidence" value="ECO:0007669"/>
    <property type="project" value="UniProtKB-KW"/>
</dbReference>
<dbReference type="PANTHER" id="PTHR36400:SF1">
    <property type="entry name" value="RIBOSOMAL PROTEIN L35"/>
    <property type="match status" value="1"/>
</dbReference>
<dbReference type="Pfam" id="PF01632">
    <property type="entry name" value="Ribosomal_L35p"/>
    <property type="match status" value="1"/>
</dbReference>
<name>A0A251RYB5_HELAN</name>
<evidence type="ECO:0000256" key="2">
    <source>
        <dbReference type="ARBA" id="ARBA00022980"/>
    </source>
</evidence>
<dbReference type="PANTHER" id="PTHR36400">
    <property type="entry name" value="RIBOSOMAL PROTEIN L35"/>
    <property type="match status" value="1"/>
</dbReference>
<dbReference type="GO" id="GO:0003735">
    <property type="term" value="F:structural constituent of ribosome"/>
    <property type="evidence" value="ECO:0007669"/>
    <property type="project" value="InterPro"/>
</dbReference>
<dbReference type="AlphaFoldDB" id="A0A251RYB5"/>
<dbReference type="OMA" id="PIHFASC"/>
<dbReference type="Proteomes" id="UP000215914">
    <property type="component" value="Chromosome 16"/>
</dbReference>
<comment type="similarity">
    <text evidence="1">Belongs to the bacterial ribosomal protein bL35 family.</text>
</comment>
<protein>
    <submittedName>
        <fullName evidence="4 5">Ribosomal protein L35</fullName>
    </submittedName>
</protein>
<reference evidence="5" key="2">
    <citation type="submission" date="2017-02" db="EMBL/GenBank/DDBJ databases">
        <title>Sunflower complete genome.</title>
        <authorList>
            <person name="Langlade N."/>
            <person name="Munos S."/>
        </authorList>
    </citation>
    <scope>NUCLEOTIDE SEQUENCE [LARGE SCALE GENOMIC DNA]</scope>
    <source>
        <tissue evidence="5">Leaves</tissue>
    </source>
</reference>
<dbReference type="Gene3D" id="4.10.410.60">
    <property type="match status" value="1"/>
</dbReference>
<dbReference type="Gramene" id="mRNA:HanXRQr2_Chr16g0745321">
    <property type="protein sequence ID" value="mRNA:HanXRQr2_Chr16g0745321"/>
    <property type="gene ID" value="HanXRQr2_Chr16g0745321"/>
</dbReference>
<accession>A0A251RYB5</accession>
<keyword evidence="3" id="KW-0687">Ribonucleoprotein</keyword>
<dbReference type="FunCoup" id="A0A251RYB5">
    <property type="interactions" value="704"/>
</dbReference>
<dbReference type="InterPro" id="IPR021137">
    <property type="entry name" value="Ribosomal_bL35-like"/>
</dbReference>
<evidence type="ECO:0000313" key="5">
    <source>
        <dbReference type="EMBL" id="OTF91460.1"/>
    </source>
</evidence>
<evidence type="ECO:0000313" key="4">
    <source>
        <dbReference type="EMBL" id="KAF5759766.1"/>
    </source>
</evidence>
<dbReference type="EMBL" id="CM007905">
    <property type="protein sequence ID" value="OTF91460.1"/>
    <property type="molecule type" value="Genomic_DNA"/>
</dbReference>
<dbReference type="EMBL" id="MNCJ02000331">
    <property type="protein sequence ID" value="KAF5759766.1"/>
    <property type="molecule type" value="Genomic_DNA"/>
</dbReference>
<reference evidence="4" key="3">
    <citation type="submission" date="2020-06" db="EMBL/GenBank/DDBJ databases">
        <title>Helianthus annuus Genome sequencing and assembly Release 2.</title>
        <authorList>
            <person name="Gouzy J."/>
            <person name="Langlade N."/>
            <person name="Munos S."/>
        </authorList>
    </citation>
    <scope>NUCLEOTIDE SEQUENCE</scope>
    <source>
        <tissue evidence="4">Leaves</tissue>
    </source>
</reference>
<dbReference type="InParanoid" id="A0A251RYB5"/>
<sequence length="166" mass="19134">MQRWCSKLRSLALLRTSSSPSPKSQPLVLHHHRRLFHSNHLTKTLIISRPPLLPSTLPVTATSNLPSSLPALMQVRYLTLKQRKRKLKCRQPPSPVVSKLKKIKMKSYSSFKGRFRTMKDGQIRRWKEGKRHNAHQKSKIAKRRGRLPAVVPVAYAKVMKKLNFCG</sequence>